<reference evidence="1 2" key="1">
    <citation type="journal article" date="2018" name="Mycol. Prog.">
        <title>Coniella lustricola, a new species from submerged detritus.</title>
        <authorList>
            <person name="Raudabaugh D.B."/>
            <person name="Iturriaga T."/>
            <person name="Carver A."/>
            <person name="Mondo S."/>
            <person name="Pangilinan J."/>
            <person name="Lipzen A."/>
            <person name="He G."/>
            <person name="Amirebrahimi M."/>
            <person name="Grigoriev I.V."/>
            <person name="Miller A.N."/>
        </authorList>
    </citation>
    <scope>NUCLEOTIDE SEQUENCE [LARGE SCALE GENOMIC DNA]</scope>
    <source>
        <strain evidence="1 2">B22-T-1</strain>
    </source>
</reference>
<protein>
    <submittedName>
        <fullName evidence="1">Uncharacterized protein</fullName>
    </submittedName>
</protein>
<proteinExistence type="predicted"/>
<sequence length="216" mass="24076">MVWRVCWPYHLSHILTAHRCITYTRDGHKQTGLLGSHAVLSASGFVAYRSFVAIIWSISSPPHTPTKNLVRNPRTPLAVAKEPLMAPCSRRTTHPVVRNLLPQPSSITRRHCDLTHHRCPKPLPSPFFLVSTTPHREKCRADPYSLEVPSGTVQLREEGVPSARMPGQQTTRQLPELMGSLLNQCSAGEATLSPCRSQLLHVFRVSRIALGFFAPP</sequence>
<keyword evidence="2" id="KW-1185">Reference proteome</keyword>
<name>A0A2T3AHR2_9PEZI</name>
<accession>A0A2T3AHR2</accession>
<dbReference type="AlphaFoldDB" id="A0A2T3AHR2"/>
<dbReference type="Proteomes" id="UP000241462">
    <property type="component" value="Unassembled WGS sequence"/>
</dbReference>
<evidence type="ECO:0000313" key="2">
    <source>
        <dbReference type="Proteomes" id="UP000241462"/>
    </source>
</evidence>
<gene>
    <name evidence="1" type="ORF">BD289DRAFT_75082</name>
</gene>
<dbReference type="InParanoid" id="A0A2T3AHR2"/>
<evidence type="ECO:0000313" key="1">
    <source>
        <dbReference type="EMBL" id="PSR97817.1"/>
    </source>
</evidence>
<dbReference type="EMBL" id="KZ678388">
    <property type="protein sequence ID" value="PSR97817.1"/>
    <property type="molecule type" value="Genomic_DNA"/>
</dbReference>
<organism evidence="1 2">
    <name type="scientific">Coniella lustricola</name>
    <dbReference type="NCBI Taxonomy" id="2025994"/>
    <lineage>
        <taxon>Eukaryota</taxon>
        <taxon>Fungi</taxon>
        <taxon>Dikarya</taxon>
        <taxon>Ascomycota</taxon>
        <taxon>Pezizomycotina</taxon>
        <taxon>Sordariomycetes</taxon>
        <taxon>Sordariomycetidae</taxon>
        <taxon>Diaporthales</taxon>
        <taxon>Schizoparmaceae</taxon>
        <taxon>Coniella</taxon>
    </lineage>
</organism>